<feature type="region of interest" description="Disordered" evidence="1">
    <location>
        <begin position="87"/>
        <end position="111"/>
    </location>
</feature>
<dbReference type="SUPFAM" id="SSF57567">
    <property type="entry name" value="Serine protease inhibitors"/>
    <property type="match status" value="1"/>
</dbReference>
<dbReference type="AlphaFoldDB" id="A0A9R0DLP4"/>
<dbReference type="GeneID" id="118282291"/>
<feature type="signal peptide" evidence="2">
    <location>
        <begin position="1"/>
        <end position="21"/>
    </location>
</feature>
<name>A0A9R0DLP4_SPOFR</name>
<evidence type="ECO:0000256" key="1">
    <source>
        <dbReference type="SAM" id="MobiDB-lite"/>
    </source>
</evidence>
<dbReference type="OrthoDB" id="6236007at2759"/>
<feature type="compositionally biased region" description="Basic residues" evidence="1">
    <location>
        <begin position="90"/>
        <end position="111"/>
    </location>
</feature>
<feature type="chain" id="PRO_5040235771" evidence="2">
    <location>
        <begin position="22"/>
        <end position="155"/>
    </location>
</feature>
<dbReference type="Proteomes" id="UP000829999">
    <property type="component" value="Chromosome 20"/>
</dbReference>
<sequence>MTVKFFLIFLTVHVYYSLSYSVDLTCDREHEHYECGSPCQTTCATLGIGCPIGNKRCVQTCYCDQGYARNDYGTCVPEEQCLLTTTTERSRRKNSQNNKQRPKHSRKKSRKRRLSLLGFTICPGPFKLIKAPNATTFKCKDCPGFSLIFGANATK</sequence>
<gene>
    <name evidence="5" type="primary">LOC118282291</name>
</gene>
<dbReference type="Pfam" id="PF01826">
    <property type="entry name" value="TIL"/>
    <property type="match status" value="1"/>
</dbReference>
<dbReference type="RefSeq" id="XP_035459188.2">
    <property type="nucleotide sequence ID" value="XM_035603295.2"/>
</dbReference>
<proteinExistence type="predicted"/>
<protein>
    <submittedName>
        <fullName evidence="5">Uncharacterized protein LOC118282291</fullName>
    </submittedName>
</protein>
<keyword evidence="2" id="KW-0732">Signal</keyword>
<evidence type="ECO:0000313" key="5">
    <source>
        <dbReference type="RefSeq" id="XP_035459188.2"/>
    </source>
</evidence>
<evidence type="ECO:0000256" key="2">
    <source>
        <dbReference type="SAM" id="SignalP"/>
    </source>
</evidence>
<keyword evidence="4" id="KW-1185">Reference proteome</keyword>
<reference evidence="5" key="1">
    <citation type="submission" date="2025-08" db="UniProtKB">
        <authorList>
            <consortium name="RefSeq"/>
        </authorList>
    </citation>
    <scope>IDENTIFICATION</scope>
    <source>
        <tissue evidence="5">Whole larval tissue</tissue>
    </source>
</reference>
<accession>A0A9R0DLP4</accession>
<feature type="domain" description="TIL" evidence="3">
    <location>
        <begin position="26"/>
        <end position="81"/>
    </location>
</feature>
<dbReference type="CDD" id="cd19941">
    <property type="entry name" value="TIL"/>
    <property type="match status" value="1"/>
</dbReference>
<evidence type="ECO:0000259" key="3">
    <source>
        <dbReference type="Pfam" id="PF01826"/>
    </source>
</evidence>
<dbReference type="Gene3D" id="2.10.25.10">
    <property type="entry name" value="Laminin"/>
    <property type="match status" value="1"/>
</dbReference>
<evidence type="ECO:0000313" key="4">
    <source>
        <dbReference type="Proteomes" id="UP000829999"/>
    </source>
</evidence>
<dbReference type="InterPro" id="IPR002919">
    <property type="entry name" value="TIL_dom"/>
</dbReference>
<organism evidence="4 5">
    <name type="scientific">Spodoptera frugiperda</name>
    <name type="common">Fall armyworm</name>
    <dbReference type="NCBI Taxonomy" id="7108"/>
    <lineage>
        <taxon>Eukaryota</taxon>
        <taxon>Metazoa</taxon>
        <taxon>Ecdysozoa</taxon>
        <taxon>Arthropoda</taxon>
        <taxon>Hexapoda</taxon>
        <taxon>Insecta</taxon>
        <taxon>Pterygota</taxon>
        <taxon>Neoptera</taxon>
        <taxon>Endopterygota</taxon>
        <taxon>Lepidoptera</taxon>
        <taxon>Glossata</taxon>
        <taxon>Ditrysia</taxon>
        <taxon>Noctuoidea</taxon>
        <taxon>Noctuidae</taxon>
        <taxon>Amphipyrinae</taxon>
        <taxon>Spodoptera</taxon>
    </lineage>
</organism>
<dbReference type="InterPro" id="IPR036084">
    <property type="entry name" value="Ser_inhib-like_sf"/>
</dbReference>